<reference evidence="1 2" key="1">
    <citation type="submission" date="2019-11" db="EMBL/GenBank/DDBJ databases">
        <title>Streptomyces typhae sp. nov., a novel endophytic actinomycete isolated from the root of cattail pollen (Typha angustifolia L.).</title>
        <authorList>
            <person name="Peng C."/>
        </authorList>
    </citation>
    <scope>NUCLEOTIDE SEQUENCE [LARGE SCALE GENOMIC DNA]</scope>
    <source>
        <strain evidence="2">p1417</strain>
    </source>
</reference>
<evidence type="ECO:0000313" key="1">
    <source>
        <dbReference type="EMBL" id="MVO87929.1"/>
    </source>
</evidence>
<comment type="caution">
    <text evidence="1">The sequence shown here is derived from an EMBL/GenBank/DDBJ whole genome shotgun (WGS) entry which is preliminary data.</text>
</comment>
<sequence>MARRARLDGLGRALRAVSRVPEAMREARTETLHEWAENVQDSAEDRVPRDQGDLWQALDHRISEQYGRAEVGVWESDQLEYALYVEKGTSSMADQPYLVPAFTEHRRQVVRTYRAAVRRRLGGGA</sequence>
<dbReference type="NCBIfam" id="TIGR01725">
    <property type="entry name" value="phge_HK97_gp10"/>
    <property type="match status" value="1"/>
</dbReference>
<dbReference type="Proteomes" id="UP000483802">
    <property type="component" value="Unassembled WGS sequence"/>
</dbReference>
<evidence type="ECO:0000313" key="2">
    <source>
        <dbReference type="Proteomes" id="UP000483802"/>
    </source>
</evidence>
<protein>
    <recommendedName>
        <fullName evidence="3">HK97 gp10 family phage protein</fullName>
    </recommendedName>
</protein>
<evidence type="ECO:0008006" key="3">
    <source>
        <dbReference type="Google" id="ProtNLM"/>
    </source>
</evidence>
<proteinExistence type="predicted"/>
<dbReference type="AlphaFoldDB" id="A0A6L6X2T2"/>
<dbReference type="InterPro" id="IPR010064">
    <property type="entry name" value="HK97-gp10_tail"/>
</dbReference>
<gene>
    <name evidence="1" type="ORF">GPA10_25015</name>
</gene>
<name>A0A6L6X2T2_9ACTN</name>
<organism evidence="1 2">
    <name type="scientific">Streptomyces typhae</name>
    <dbReference type="NCBI Taxonomy" id="2681492"/>
    <lineage>
        <taxon>Bacteria</taxon>
        <taxon>Bacillati</taxon>
        <taxon>Actinomycetota</taxon>
        <taxon>Actinomycetes</taxon>
        <taxon>Kitasatosporales</taxon>
        <taxon>Streptomycetaceae</taxon>
        <taxon>Streptomyces</taxon>
    </lineage>
</organism>
<dbReference type="EMBL" id="WPNZ01000014">
    <property type="protein sequence ID" value="MVO87929.1"/>
    <property type="molecule type" value="Genomic_DNA"/>
</dbReference>
<keyword evidence="2" id="KW-1185">Reference proteome</keyword>
<dbReference type="RefSeq" id="WP_157167476.1">
    <property type="nucleotide sequence ID" value="NZ_WPNZ01000014.1"/>
</dbReference>
<accession>A0A6L6X2T2</accession>